<protein>
    <submittedName>
        <fullName evidence="1">Uncharacterized protein</fullName>
    </submittedName>
</protein>
<dbReference type="RefSeq" id="WP_110939314.1">
    <property type="nucleotide sequence ID" value="NZ_NJAW01000037.1"/>
</dbReference>
<comment type="caution">
    <text evidence="1">The sequence shown here is derived from an EMBL/GenBank/DDBJ whole genome shotgun (WGS) entry which is preliminary data.</text>
</comment>
<accession>A0A3A9JY50</accession>
<keyword evidence="2" id="KW-1185">Reference proteome</keyword>
<organism evidence="1 2">
    <name type="scientific">Salipaludibacillus neizhouensis</name>
    <dbReference type="NCBI Taxonomy" id="885475"/>
    <lineage>
        <taxon>Bacteria</taxon>
        <taxon>Bacillati</taxon>
        <taxon>Bacillota</taxon>
        <taxon>Bacilli</taxon>
        <taxon>Bacillales</taxon>
        <taxon>Bacillaceae</taxon>
    </lineage>
</organism>
<gene>
    <name evidence="1" type="ORF">CR203_22545</name>
</gene>
<evidence type="ECO:0000313" key="1">
    <source>
        <dbReference type="EMBL" id="RKL65129.1"/>
    </source>
</evidence>
<evidence type="ECO:0000313" key="2">
    <source>
        <dbReference type="Proteomes" id="UP000281498"/>
    </source>
</evidence>
<reference evidence="1 2" key="1">
    <citation type="submission" date="2017-10" db="EMBL/GenBank/DDBJ databases">
        <title>Bacillus sp. nov., a halophilic bacterium isolated from a Keqin Lake.</title>
        <authorList>
            <person name="Wang H."/>
        </authorList>
    </citation>
    <scope>NUCLEOTIDE SEQUENCE [LARGE SCALE GENOMIC DNA]</scope>
    <source>
        <strain evidence="1 2">KCTC 13187</strain>
    </source>
</reference>
<name>A0A3A9JY50_9BACI</name>
<proteinExistence type="predicted"/>
<dbReference type="EMBL" id="PDOE01000022">
    <property type="protein sequence ID" value="RKL65129.1"/>
    <property type="molecule type" value="Genomic_DNA"/>
</dbReference>
<dbReference type="OrthoDB" id="2885492at2"/>
<dbReference type="AlphaFoldDB" id="A0A3A9JY50"/>
<sequence>MKFVSLTFIFLSLITFKQCGGASEHEDIDLNINPVYSGGSLSATPYIIYEGEDPTTFQFGSSIAWIEKITLDDEVLYEYEGEDVDVDQQTTLEEDGERTGFTVEVDTEPGSFDVHMVSEFMVETEAGELQEFRHQTIRTVEVKNEEE</sequence>
<dbReference type="Proteomes" id="UP000281498">
    <property type="component" value="Unassembled WGS sequence"/>
</dbReference>